<evidence type="ECO:0000256" key="3">
    <source>
        <dbReference type="ARBA" id="ARBA00022840"/>
    </source>
</evidence>
<dbReference type="InterPro" id="IPR027417">
    <property type="entry name" value="P-loop_NTPase"/>
</dbReference>
<dbReference type="InterPro" id="IPR015854">
    <property type="entry name" value="ABC_transpr_LolD-like"/>
</dbReference>
<evidence type="ECO:0000256" key="2">
    <source>
        <dbReference type="ARBA" id="ARBA00022741"/>
    </source>
</evidence>
<dbReference type="SUPFAM" id="SSF52540">
    <property type="entry name" value="P-loop containing nucleoside triphosphate hydrolases"/>
    <property type="match status" value="1"/>
</dbReference>
<dbReference type="InterPro" id="IPR003593">
    <property type="entry name" value="AAA+_ATPase"/>
</dbReference>
<dbReference type="Gene3D" id="3.40.50.300">
    <property type="entry name" value="P-loop containing nucleotide triphosphate hydrolases"/>
    <property type="match status" value="1"/>
</dbReference>
<evidence type="ECO:0000313" key="6">
    <source>
        <dbReference type="EMBL" id="GAA4896414.1"/>
    </source>
</evidence>
<evidence type="ECO:0000313" key="7">
    <source>
        <dbReference type="Proteomes" id="UP001501521"/>
    </source>
</evidence>
<feature type="region of interest" description="Disordered" evidence="4">
    <location>
        <begin position="1"/>
        <end position="35"/>
    </location>
</feature>
<accession>A0ABP9F9E5</accession>
<dbReference type="GO" id="GO:0005524">
    <property type="term" value="F:ATP binding"/>
    <property type="evidence" value="ECO:0007669"/>
    <property type="project" value="UniProtKB-KW"/>
</dbReference>
<comment type="caution">
    <text evidence="6">The sequence shown here is derived from an EMBL/GenBank/DDBJ whole genome shotgun (WGS) entry which is preliminary data.</text>
</comment>
<feature type="compositionally biased region" description="Basic and acidic residues" evidence="4">
    <location>
        <begin position="26"/>
        <end position="35"/>
    </location>
</feature>
<evidence type="ECO:0000259" key="5">
    <source>
        <dbReference type="PROSITE" id="PS50893"/>
    </source>
</evidence>
<keyword evidence="7" id="KW-1185">Reference proteome</keyword>
<evidence type="ECO:0000256" key="1">
    <source>
        <dbReference type="ARBA" id="ARBA00022448"/>
    </source>
</evidence>
<dbReference type="RefSeq" id="WP_345580635.1">
    <property type="nucleotide sequence ID" value="NZ_BAABLV010000020.1"/>
</dbReference>
<reference evidence="7" key="1">
    <citation type="journal article" date="2019" name="Int. J. Syst. Evol. Microbiol.">
        <title>The Global Catalogue of Microorganisms (GCM) 10K type strain sequencing project: providing services to taxonomists for standard genome sequencing and annotation.</title>
        <authorList>
            <consortium name="The Broad Institute Genomics Platform"/>
            <consortium name="The Broad Institute Genome Sequencing Center for Infectious Disease"/>
            <person name="Wu L."/>
            <person name="Ma J."/>
        </authorList>
    </citation>
    <scope>NUCLEOTIDE SEQUENCE [LARGE SCALE GENOMIC DNA]</scope>
    <source>
        <strain evidence="7">JCM 19125</strain>
    </source>
</reference>
<proteinExistence type="predicted"/>
<gene>
    <name evidence="6" type="ORF">GCM10025789_12680</name>
</gene>
<keyword evidence="3 6" id="KW-0067">ATP-binding</keyword>
<evidence type="ECO:0000256" key="4">
    <source>
        <dbReference type="SAM" id="MobiDB-lite"/>
    </source>
</evidence>
<dbReference type="CDD" id="cd03255">
    <property type="entry name" value="ABC_MJ0796_LolCDE_FtsE"/>
    <property type="match status" value="1"/>
</dbReference>
<organism evidence="6 7">
    <name type="scientific">Tessaracoccus lubricantis</name>
    <dbReference type="NCBI Taxonomy" id="545543"/>
    <lineage>
        <taxon>Bacteria</taxon>
        <taxon>Bacillati</taxon>
        <taxon>Actinomycetota</taxon>
        <taxon>Actinomycetes</taxon>
        <taxon>Propionibacteriales</taxon>
        <taxon>Propionibacteriaceae</taxon>
        <taxon>Tessaracoccus</taxon>
    </lineage>
</organism>
<name>A0ABP9F9E5_9ACTN</name>
<dbReference type="Proteomes" id="UP001501521">
    <property type="component" value="Unassembled WGS sequence"/>
</dbReference>
<dbReference type="PANTHER" id="PTHR24220">
    <property type="entry name" value="IMPORT ATP-BINDING PROTEIN"/>
    <property type="match status" value="1"/>
</dbReference>
<dbReference type="Pfam" id="PF00005">
    <property type="entry name" value="ABC_tran"/>
    <property type="match status" value="1"/>
</dbReference>
<sequence length="255" mass="27155">MTTTTTFPEPGVSGAPFPEPGVSEGRGPRQVEGRPDAPAVLTARNLVKRFGDTTVLHGVDVDIHEGEFVSIMGPSGCGKSTLLYALSGMDVPTEGTVELDGTVLTGLPQKELARLRLTRMGFVFQQVHLLRNLTLLDNVVLPAHLAGLAPRDELAARAMELMARTGVAHLANHDISQASGGQLQRVGICRALVNRPRVLFADEPTGALDSTSAAEVLDILTELNEDGMTIVMVTHDVGVASRTHRVIEMGDGRIL</sequence>
<dbReference type="InterPro" id="IPR017911">
    <property type="entry name" value="MacB-like_ATP-bd"/>
</dbReference>
<feature type="domain" description="ABC transporter" evidence="5">
    <location>
        <begin position="41"/>
        <end position="255"/>
    </location>
</feature>
<dbReference type="PROSITE" id="PS50893">
    <property type="entry name" value="ABC_TRANSPORTER_2"/>
    <property type="match status" value="1"/>
</dbReference>
<protein>
    <submittedName>
        <fullName evidence="6">ABC transporter ATP-binding protein</fullName>
    </submittedName>
</protein>
<dbReference type="SMART" id="SM00382">
    <property type="entry name" value="AAA"/>
    <property type="match status" value="1"/>
</dbReference>
<dbReference type="EMBL" id="BAABLV010000020">
    <property type="protein sequence ID" value="GAA4896414.1"/>
    <property type="molecule type" value="Genomic_DNA"/>
</dbReference>
<dbReference type="InterPro" id="IPR003439">
    <property type="entry name" value="ABC_transporter-like_ATP-bd"/>
</dbReference>
<keyword evidence="2" id="KW-0547">Nucleotide-binding</keyword>
<keyword evidence="1" id="KW-0813">Transport</keyword>